<dbReference type="GeneID" id="36380004"/>
<evidence type="ECO:0000259" key="12">
    <source>
        <dbReference type="PROSITE" id="PS51686"/>
    </source>
</evidence>
<evidence type="ECO:0000256" key="11">
    <source>
        <dbReference type="SAM" id="MobiDB-lite"/>
    </source>
</evidence>
<organism evidence="13">
    <name type="scientific">Strongyloides ratti</name>
    <name type="common">Parasitic roundworm</name>
    <dbReference type="NCBI Taxonomy" id="34506"/>
    <lineage>
        <taxon>Eukaryota</taxon>
        <taxon>Metazoa</taxon>
        <taxon>Ecdysozoa</taxon>
        <taxon>Nematoda</taxon>
        <taxon>Chromadorea</taxon>
        <taxon>Rhabditida</taxon>
        <taxon>Tylenchina</taxon>
        <taxon>Panagrolaimomorpha</taxon>
        <taxon>Strongyloidoidea</taxon>
        <taxon>Strongyloididae</taxon>
        <taxon>Strongyloides</taxon>
    </lineage>
</organism>
<feature type="compositionally biased region" description="Basic residues" evidence="11">
    <location>
        <begin position="1"/>
        <end position="10"/>
    </location>
</feature>
<dbReference type="InterPro" id="IPR001678">
    <property type="entry name" value="MeTrfase_RsmB-F_NOP2_dom"/>
</dbReference>
<evidence type="ECO:0000256" key="3">
    <source>
        <dbReference type="ARBA" id="ARBA00022517"/>
    </source>
</evidence>
<evidence type="ECO:0000256" key="8">
    <source>
        <dbReference type="ARBA" id="ARBA00023242"/>
    </source>
</evidence>
<feature type="compositionally biased region" description="Basic and acidic residues" evidence="11">
    <location>
        <begin position="336"/>
        <end position="353"/>
    </location>
</feature>
<dbReference type="OrthoDB" id="427002at2759"/>
<feature type="compositionally biased region" description="Polar residues" evidence="11">
    <location>
        <begin position="59"/>
        <end position="80"/>
    </location>
</feature>
<feature type="compositionally biased region" description="Polar residues" evidence="11">
    <location>
        <begin position="123"/>
        <end position="151"/>
    </location>
</feature>
<sequence>MVSTRSRKRNHTDASPLVSVDFSQNPEKMARKKKADSTETPIRRKTPLKKLKKSPGVTGVQSNKSTPSKFVKNNNFSTPMDTPKVSLKNNGNTTPNFTPKQNLNGSKIVASKESSENREKISLNKTSKKNGTPTSVKKLQPDQTTTPSKNLNKVALKVTPSLDKNITPKITKKKLTPKESLTKMKKLTPKMKLNHSEKKSTDTISDGNQNSVSTKTPEKVEKSSLKEVKAAVTGNTPSSVQKNEAKKKLTPKMKLKHDGKKPSDTVSNVNQSSIVTKTPEKVDKPSIKEVKSVVTEKTPSIVQKNEIRKKLTPKKKLKHGEKKPLNANQSPATTKPSEKFDKPNVKDMKEDVKGNTPSSVQKNGLNKKLVLKKSKKVASESTVEDKNNSNSKVISTEKTSETKVVSQKLRKLRKRKARLERKIGAKKVRTEQSNILDGEDSEDDDKLPIELANEELEAEQDDEMELTRKEALSNLEGFVLPSNEEIDKECFPGQLPNLIRERLVGICKVLGGKFNETCTDGRPRHDYTEAFEKYVSCLYGYNSCLTSRFFSLYPNPDECIKFMEANDNHRPCSIRTNTLKTKKSSLKQQLSNRGVNCIGAEDWNKTAMVISDSNVPIGATLEYLSGQYFIQGIASMLPVSALAPQPHEKVLDMCSAPGGKTTHMASLMKNTGVLIANDVSKDRLPSVIGNVHRCGVTNVAVTNLNACLFPRMFRQYFDRVLLDAPCSGTGVIWKDERVKHLRTTENINHLRSIQRNLLLSAIDSCNASSKTGGYIVYSTCSVLIEENESVVDFALKKRNVKLVPTGIEAGDEGFVKHRQHRFDPSLILTKRFTPHKNNVDGFFIAKFKKVSNDKDGIDQGIVEYSDEKKPEQE</sequence>
<dbReference type="Pfam" id="PF01189">
    <property type="entry name" value="Methyltr_RsmB-F"/>
    <property type="match status" value="1"/>
</dbReference>
<evidence type="ECO:0000313" key="13">
    <source>
        <dbReference type="EMBL" id="CEF67639.1"/>
    </source>
</evidence>
<dbReference type="PROSITE" id="PS51686">
    <property type="entry name" value="SAM_MT_RSMB_NOP"/>
    <property type="match status" value="1"/>
</dbReference>
<keyword evidence="7 9" id="KW-0694">RNA-binding</keyword>
<dbReference type="InterPro" id="IPR029063">
    <property type="entry name" value="SAM-dependent_MTases_sf"/>
</dbReference>
<dbReference type="STRING" id="34506.A0A090MYR4"/>
<dbReference type="EMBL" id="LN609529">
    <property type="protein sequence ID" value="CEF67639.1"/>
    <property type="molecule type" value="Genomic_DNA"/>
</dbReference>
<dbReference type="PRINTS" id="PR02008">
    <property type="entry name" value="RCMTFAMILY"/>
</dbReference>
<evidence type="ECO:0000256" key="2">
    <source>
        <dbReference type="ARBA" id="ARBA00007494"/>
    </source>
</evidence>
<keyword evidence="6 9" id="KW-0949">S-adenosyl-L-methionine</keyword>
<feature type="binding site" evidence="9">
    <location>
        <position position="723"/>
    </location>
    <ligand>
        <name>S-adenosyl-L-methionine</name>
        <dbReference type="ChEBI" id="CHEBI:59789"/>
    </ligand>
</feature>
<dbReference type="InterPro" id="IPR011023">
    <property type="entry name" value="Nop2p"/>
</dbReference>
<feature type="compositionally biased region" description="Polar residues" evidence="11">
    <location>
        <begin position="233"/>
        <end position="242"/>
    </location>
</feature>
<feature type="compositionally biased region" description="Basic and acidic residues" evidence="11">
    <location>
        <begin position="278"/>
        <end position="291"/>
    </location>
</feature>
<proteinExistence type="inferred from homology"/>
<feature type="compositionally biased region" description="Polar residues" evidence="11">
    <location>
        <begin position="326"/>
        <end position="335"/>
    </location>
</feature>
<keyword evidence="5 9" id="KW-0808">Transferase</keyword>
<evidence type="ECO:0000313" key="16">
    <source>
        <dbReference type="WormBase" id="SRAE_2000230000"/>
    </source>
</evidence>
<dbReference type="AlphaFoldDB" id="A0A090MYR4"/>
<evidence type="ECO:0000256" key="7">
    <source>
        <dbReference type="ARBA" id="ARBA00022884"/>
    </source>
</evidence>
<dbReference type="PANTHER" id="PTHR22807">
    <property type="entry name" value="NOP2 YEAST -RELATED NOL1/NOP2/FMU SUN DOMAIN-CONTAINING"/>
    <property type="match status" value="1"/>
</dbReference>
<reference evidence="13 14" key="1">
    <citation type="submission" date="2014-09" db="EMBL/GenBank/DDBJ databases">
        <authorList>
            <person name="Martin A.A."/>
        </authorList>
    </citation>
    <scope>NUCLEOTIDE SEQUENCE</scope>
    <source>
        <strain evidence="14">ED321</strain>
        <strain evidence="13">ED321 Heterogonic</strain>
    </source>
</reference>
<gene>
    <name evidence="13 15 16" type="ORF">SRAE_2000230000</name>
</gene>
<keyword evidence="10" id="KW-0175">Coiled coil</keyword>
<evidence type="ECO:0000256" key="6">
    <source>
        <dbReference type="ARBA" id="ARBA00022691"/>
    </source>
</evidence>
<dbReference type="GO" id="GO:0005730">
    <property type="term" value="C:nucleolus"/>
    <property type="evidence" value="ECO:0007669"/>
    <property type="project" value="UniProtKB-SubCell"/>
</dbReference>
<evidence type="ECO:0000256" key="9">
    <source>
        <dbReference type="PROSITE-ProRule" id="PRU01023"/>
    </source>
</evidence>
<dbReference type="PROSITE" id="PS01153">
    <property type="entry name" value="NOL1_NOP2_SUN"/>
    <property type="match status" value="1"/>
</dbReference>
<feature type="compositionally biased region" description="Basic residues" evidence="11">
    <location>
        <begin position="310"/>
        <end position="321"/>
    </location>
</feature>
<feature type="domain" description="SAM-dependent MTase RsmB/NOP-type" evidence="12">
    <location>
        <begin position="562"/>
        <end position="850"/>
    </location>
</feature>
<name>A0A090MYR4_STRRB</name>
<accession>A0A090MYR4</accession>
<dbReference type="Proteomes" id="UP000035682">
    <property type="component" value="Unplaced"/>
</dbReference>
<feature type="compositionally biased region" description="Polar residues" evidence="11">
    <location>
        <begin position="264"/>
        <end position="276"/>
    </location>
</feature>
<dbReference type="GO" id="GO:0070475">
    <property type="term" value="P:rRNA base methylation"/>
    <property type="evidence" value="ECO:0007669"/>
    <property type="project" value="TreeGrafter"/>
</dbReference>
<feature type="compositionally biased region" description="Basic residues" evidence="11">
    <location>
        <begin position="43"/>
        <end position="53"/>
    </location>
</feature>
<keyword evidence="3" id="KW-0690">Ribosome biogenesis</keyword>
<evidence type="ECO:0000256" key="4">
    <source>
        <dbReference type="ARBA" id="ARBA00022603"/>
    </source>
</evidence>
<feature type="coiled-coil region" evidence="10">
    <location>
        <begin position="402"/>
        <end position="469"/>
    </location>
</feature>
<feature type="binding site" evidence="9">
    <location>
        <position position="678"/>
    </location>
    <ligand>
        <name>S-adenosyl-L-methionine</name>
        <dbReference type="ChEBI" id="CHEBI:59789"/>
    </ligand>
</feature>
<dbReference type="GO" id="GO:0003723">
    <property type="term" value="F:RNA binding"/>
    <property type="evidence" value="ECO:0007669"/>
    <property type="project" value="UniProtKB-UniRule"/>
</dbReference>
<reference evidence="15" key="2">
    <citation type="submission" date="2020-12" db="UniProtKB">
        <authorList>
            <consortium name="WormBaseParasite"/>
        </authorList>
    </citation>
    <scope>IDENTIFICATION</scope>
</reference>
<keyword evidence="14" id="KW-1185">Reference proteome</keyword>
<dbReference type="PANTHER" id="PTHR22807:SF30">
    <property type="entry name" value="28S RRNA (CYTOSINE(4447)-C(5))-METHYLTRANSFERASE-RELATED"/>
    <property type="match status" value="1"/>
</dbReference>
<dbReference type="Gene3D" id="3.30.70.1170">
    <property type="entry name" value="Sun protein, domain 3"/>
    <property type="match status" value="1"/>
</dbReference>
<dbReference type="GO" id="GO:0000470">
    <property type="term" value="P:maturation of LSU-rRNA"/>
    <property type="evidence" value="ECO:0007669"/>
    <property type="project" value="TreeGrafter"/>
</dbReference>
<evidence type="ECO:0000313" key="15">
    <source>
        <dbReference type="WBParaSite" id="SRAE_2000230000.1"/>
    </source>
</evidence>
<dbReference type="InterPro" id="IPR018314">
    <property type="entry name" value="RsmB/NOL1/NOP2-like_CS"/>
</dbReference>
<feature type="active site" description="Nucleophile" evidence="9">
    <location>
        <position position="780"/>
    </location>
</feature>
<feature type="compositionally biased region" description="Basic and acidic residues" evidence="11">
    <location>
        <begin position="113"/>
        <end position="122"/>
    </location>
</feature>
<evidence type="ECO:0000256" key="5">
    <source>
        <dbReference type="ARBA" id="ARBA00022679"/>
    </source>
</evidence>
<dbReference type="Gene3D" id="3.40.50.150">
    <property type="entry name" value="Vaccinia Virus protein VP39"/>
    <property type="match status" value="1"/>
</dbReference>
<dbReference type="WormBase" id="SRAE_2000230000">
    <property type="protein sequence ID" value="SRP05042"/>
    <property type="gene ID" value="WBGene00262510"/>
</dbReference>
<keyword evidence="8" id="KW-0539">Nucleus</keyword>
<evidence type="ECO:0000256" key="1">
    <source>
        <dbReference type="ARBA" id="ARBA00004604"/>
    </source>
</evidence>
<feature type="binding site" evidence="9">
    <location>
        <begin position="654"/>
        <end position="660"/>
    </location>
    <ligand>
        <name>S-adenosyl-L-methionine</name>
        <dbReference type="ChEBI" id="CHEBI:59789"/>
    </ligand>
</feature>
<keyword evidence="4 9" id="KW-0489">Methyltransferase</keyword>
<comment type="similarity">
    <text evidence="2 9">Belongs to the class I-like SAM-binding methyltransferase superfamily. RsmB/NOP family.</text>
</comment>
<dbReference type="CTD" id="36380004"/>
<dbReference type="GO" id="GO:0009383">
    <property type="term" value="F:rRNA (cytosine-C5-)-methyltransferase activity"/>
    <property type="evidence" value="ECO:0007669"/>
    <property type="project" value="TreeGrafter"/>
</dbReference>
<feature type="compositionally biased region" description="Polar residues" evidence="11">
    <location>
        <begin position="202"/>
        <end position="215"/>
    </location>
</feature>
<evidence type="ECO:0000256" key="10">
    <source>
        <dbReference type="SAM" id="Coils"/>
    </source>
</evidence>
<dbReference type="eggNOG" id="KOG1122">
    <property type="taxonomic scope" value="Eukaryota"/>
</dbReference>
<dbReference type="NCBIfam" id="TIGR00446">
    <property type="entry name" value="nop2p"/>
    <property type="match status" value="1"/>
</dbReference>
<feature type="compositionally biased region" description="Basic and acidic residues" evidence="11">
    <location>
        <begin position="216"/>
        <end position="229"/>
    </location>
</feature>
<evidence type="ECO:0000313" key="14">
    <source>
        <dbReference type="Proteomes" id="UP000035682"/>
    </source>
</evidence>
<dbReference type="WBParaSite" id="SRAE_2000230000.1">
    <property type="protein sequence ID" value="SRAE_2000230000.1"/>
    <property type="gene ID" value="WBGene00262510"/>
</dbReference>
<comment type="subcellular location">
    <subcellularLocation>
        <location evidence="1">Nucleus</location>
        <location evidence="1">Nucleolus</location>
    </subcellularLocation>
</comment>
<feature type="compositionally biased region" description="Basic residues" evidence="11">
    <location>
        <begin position="248"/>
        <end position="259"/>
    </location>
</feature>
<dbReference type="InterPro" id="IPR049560">
    <property type="entry name" value="MeTrfase_RsmB-F_NOP2_cat"/>
</dbReference>
<feature type="compositionally biased region" description="Basic residues" evidence="11">
    <location>
        <begin position="183"/>
        <end position="193"/>
    </location>
</feature>
<protein>
    <submittedName>
        <fullName evidence="13 15">Putative ribosomal RNA methyltransferase NOP2</fullName>
    </submittedName>
</protein>
<feature type="region of interest" description="Disordered" evidence="11">
    <location>
        <begin position="1"/>
        <end position="394"/>
    </location>
</feature>
<feature type="compositionally biased region" description="Polar residues" evidence="11">
    <location>
        <begin position="87"/>
        <end position="105"/>
    </location>
</feature>
<dbReference type="SUPFAM" id="SSF53335">
    <property type="entry name" value="S-adenosyl-L-methionine-dependent methyltransferases"/>
    <property type="match status" value="1"/>
</dbReference>
<dbReference type="InterPro" id="IPR023273">
    <property type="entry name" value="RCMT_NOP2"/>
</dbReference>
<dbReference type="PRINTS" id="PR02012">
    <property type="entry name" value="RCMTNOP2"/>
</dbReference>
<dbReference type="InterPro" id="IPR023267">
    <property type="entry name" value="RCMT"/>
</dbReference>
<dbReference type="RefSeq" id="XP_024506839.1">
    <property type="nucleotide sequence ID" value="XM_024653354.1"/>
</dbReference>
<comment type="caution">
    <text evidence="9">Lacks conserved residue(s) required for the propagation of feature annotation.</text>
</comment>